<accession>S8CK76</accession>
<protein>
    <submittedName>
        <fullName evidence="6">Uncharacterized protein</fullName>
    </submittedName>
</protein>
<reference evidence="6 7" key="1">
    <citation type="journal article" date="2013" name="BMC Genomics">
        <title>The miniature genome of a carnivorous plant Genlisea aurea contains a low number of genes and short non-coding sequences.</title>
        <authorList>
            <person name="Leushkin E.V."/>
            <person name="Sutormin R.A."/>
            <person name="Nabieva E.R."/>
            <person name="Penin A.A."/>
            <person name="Kondrashov A.S."/>
            <person name="Logacheva M.D."/>
        </authorList>
    </citation>
    <scope>NUCLEOTIDE SEQUENCE [LARGE SCALE GENOMIC DNA]</scope>
</reference>
<dbReference type="GO" id="GO:0005634">
    <property type="term" value="C:nucleus"/>
    <property type="evidence" value="ECO:0007669"/>
    <property type="project" value="UniProtKB-SubCell"/>
</dbReference>
<evidence type="ECO:0000256" key="3">
    <source>
        <dbReference type="ARBA" id="ARBA00022490"/>
    </source>
</evidence>
<dbReference type="Proteomes" id="UP000015453">
    <property type="component" value="Unassembled WGS sequence"/>
</dbReference>
<dbReference type="PANTHER" id="PTHR31250:SF27">
    <property type="entry name" value="IQ DOMAIN-CONTAINING PROTEIN IQM5"/>
    <property type="match status" value="1"/>
</dbReference>
<dbReference type="InterPro" id="IPR044159">
    <property type="entry name" value="IQM"/>
</dbReference>
<organism evidence="6 7">
    <name type="scientific">Genlisea aurea</name>
    <dbReference type="NCBI Taxonomy" id="192259"/>
    <lineage>
        <taxon>Eukaryota</taxon>
        <taxon>Viridiplantae</taxon>
        <taxon>Streptophyta</taxon>
        <taxon>Embryophyta</taxon>
        <taxon>Tracheophyta</taxon>
        <taxon>Spermatophyta</taxon>
        <taxon>Magnoliopsida</taxon>
        <taxon>eudicotyledons</taxon>
        <taxon>Gunneridae</taxon>
        <taxon>Pentapetalae</taxon>
        <taxon>asterids</taxon>
        <taxon>lamiids</taxon>
        <taxon>Lamiales</taxon>
        <taxon>Lentibulariaceae</taxon>
        <taxon>Genlisea</taxon>
    </lineage>
</organism>
<name>S8CK76_9LAMI</name>
<dbReference type="GO" id="GO:0005737">
    <property type="term" value="C:cytoplasm"/>
    <property type="evidence" value="ECO:0007669"/>
    <property type="project" value="UniProtKB-SubCell"/>
</dbReference>
<keyword evidence="3" id="KW-0963">Cytoplasm</keyword>
<feature type="region of interest" description="Disordered" evidence="5">
    <location>
        <begin position="13"/>
        <end position="43"/>
    </location>
</feature>
<evidence type="ECO:0000256" key="2">
    <source>
        <dbReference type="ARBA" id="ARBA00004496"/>
    </source>
</evidence>
<dbReference type="OrthoDB" id="913976at2759"/>
<feature type="region of interest" description="Disordered" evidence="5">
    <location>
        <begin position="87"/>
        <end position="119"/>
    </location>
</feature>
<evidence type="ECO:0000313" key="6">
    <source>
        <dbReference type="EMBL" id="EPS67100.1"/>
    </source>
</evidence>
<dbReference type="AlphaFoldDB" id="S8CK76"/>
<evidence type="ECO:0000256" key="1">
    <source>
        <dbReference type="ARBA" id="ARBA00004123"/>
    </source>
</evidence>
<keyword evidence="7" id="KW-1185">Reference proteome</keyword>
<dbReference type="PANTHER" id="PTHR31250">
    <property type="entry name" value="IQ DOMAIN-CONTAINING PROTEIN IQM3"/>
    <property type="match status" value="1"/>
</dbReference>
<evidence type="ECO:0000313" key="7">
    <source>
        <dbReference type="Proteomes" id="UP000015453"/>
    </source>
</evidence>
<evidence type="ECO:0000256" key="4">
    <source>
        <dbReference type="ARBA" id="ARBA00023242"/>
    </source>
</evidence>
<keyword evidence="4" id="KW-0539">Nucleus</keyword>
<evidence type="ECO:0000256" key="5">
    <source>
        <dbReference type="SAM" id="MobiDB-lite"/>
    </source>
</evidence>
<dbReference type="EMBL" id="AUSU01003298">
    <property type="protein sequence ID" value="EPS67100.1"/>
    <property type="molecule type" value="Genomic_DNA"/>
</dbReference>
<gene>
    <name evidence="6" type="ORF">M569_07678</name>
</gene>
<comment type="subcellular location">
    <subcellularLocation>
        <location evidence="2">Cytoplasm</location>
    </subcellularLocation>
    <subcellularLocation>
        <location evidence="1">Nucleus</location>
    </subcellularLocation>
</comment>
<proteinExistence type="predicted"/>
<comment type="caution">
    <text evidence="6">The sequence shown here is derived from an EMBL/GenBank/DDBJ whole genome shotgun (WGS) entry which is preliminary data.</text>
</comment>
<sequence>MPPQNETLLQCRQRFATDGDRVPKQYSSQEEEDNSSSSEKPAYNLVRRMSQKWCTGAGARIGCVREYPAQLQLQALQHVNLSPRLAPAMNGPIPSPRPSPRIHLSPRVAHMGLPSPRVH</sequence>